<dbReference type="EMBL" id="HBUF01034132">
    <property type="protein sequence ID" value="CAG6615861.1"/>
    <property type="molecule type" value="Transcribed_RNA"/>
</dbReference>
<name>A0A8D8PVM8_9HEMI</name>
<organism evidence="1">
    <name type="scientific">Cacopsylla melanoneura</name>
    <dbReference type="NCBI Taxonomy" id="428564"/>
    <lineage>
        <taxon>Eukaryota</taxon>
        <taxon>Metazoa</taxon>
        <taxon>Ecdysozoa</taxon>
        <taxon>Arthropoda</taxon>
        <taxon>Hexapoda</taxon>
        <taxon>Insecta</taxon>
        <taxon>Pterygota</taxon>
        <taxon>Neoptera</taxon>
        <taxon>Paraneoptera</taxon>
        <taxon>Hemiptera</taxon>
        <taxon>Sternorrhyncha</taxon>
        <taxon>Psylloidea</taxon>
        <taxon>Psyllidae</taxon>
        <taxon>Psyllinae</taxon>
        <taxon>Cacopsylla</taxon>
    </lineage>
</organism>
<accession>A0A8D8PVM8</accession>
<sequence>MNNGIENMLNLSPRKNENDTYLATEQKAIFEIKKKNNAFYKSLLDKGILRIGCKELGVFSYPILYTEHVSRGPHNHGTIISKWRERTLLYPAAIYLKSRIDHNMLRIPLIYIIYKCFFWLLCKRTDMYYVPSCLKVGFIQNIIHSFHLLYRSMARPYHYVPRERSFNSAFVVKF</sequence>
<reference evidence="1" key="1">
    <citation type="submission" date="2021-05" db="EMBL/GenBank/DDBJ databases">
        <authorList>
            <person name="Alioto T."/>
            <person name="Alioto T."/>
            <person name="Gomez Garrido J."/>
        </authorList>
    </citation>
    <scope>NUCLEOTIDE SEQUENCE</scope>
</reference>
<evidence type="ECO:0000313" key="1">
    <source>
        <dbReference type="EMBL" id="CAG6615861.1"/>
    </source>
</evidence>
<proteinExistence type="predicted"/>
<dbReference type="AlphaFoldDB" id="A0A8D8PVM8"/>
<protein>
    <submittedName>
        <fullName evidence="1">Uncharacterized protein</fullName>
    </submittedName>
</protein>